<dbReference type="Gene3D" id="1.20.1250.20">
    <property type="entry name" value="MFS general substrate transporter like domains"/>
    <property type="match status" value="2"/>
</dbReference>
<keyword evidence="3" id="KW-0813">Transport</keyword>
<dbReference type="InterPro" id="IPR020846">
    <property type="entry name" value="MFS_dom"/>
</dbReference>
<comment type="catalytic activity">
    <reaction evidence="14">
        <text>L-aspartyl-L-lysine(out) = L-aspartyl-L-lysine(in)</text>
        <dbReference type="Rhea" id="RHEA:79411"/>
        <dbReference type="ChEBI" id="CHEBI:229953"/>
    </reaction>
</comment>
<feature type="transmembrane region" description="Helical" evidence="25">
    <location>
        <begin position="225"/>
        <end position="245"/>
    </location>
</feature>
<comment type="subcellular location">
    <subcellularLocation>
        <location evidence="1">Lysosome membrane</location>
        <topology evidence="1">Multi-pass membrane protein</topology>
    </subcellularLocation>
</comment>
<comment type="catalytic activity">
    <reaction evidence="17">
        <text>L-arginyl-glycine(out) = L-arginyl-glycine(in)</text>
        <dbReference type="Rhea" id="RHEA:79391"/>
        <dbReference type="ChEBI" id="CHEBI:229955"/>
    </reaction>
</comment>
<dbReference type="PROSITE" id="PS00216">
    <property type="entry name" value="SUGAR_TRANSPORT_1"/>
    <property type="match status" value="1"/>
</dbReference>
<evidence type="ECO:0000256" key="13">
    <source>
        <dbReference type="ARBA" id="ARBA00044893"/>
    </source>
</evidence>
<feature type="transmembrane region" description="Helical" evidence="25">
    <location>
        <begin position="391"/>
        <end position="409"/>
    </location>
</feature>
<feature type="transmembrane region" description="Helical" evidence="25">
    <location>
        <begin position="111"/>
        <end position="129"/>
    </location>
</feature>
<evidence type="ECO:0000256" key="4">
    <source>
        <dbReference type="ARBA" id="ARBA00022692"/>
    </source>
</evidence>
<feature type="transmembrane region" description="Helical" evidence="25">
    <location>
        <begin position="45"/>
        <end position="62"/>
    </location>
</feature>
<comment type="function">
    <text evidence="23">Lysosomal dipeptide uniporter that selectively exports lysine, arginine or histidine-containing dipeptides with a net positive charge from the lysosome lumen into the cytosol. Could play a role in a specific type of protein O-glycosylation indirectly regulating macrophages migration and tissue invasion. Also essential for liver homeostasis.</text>
</comment>
<evidence type="ECO:0000256" key="16">
    <source>
        <dbReference type="ARBA" id="ARBA00044900"/>
    </source>
</evidence>
<comment type="catalytic activity">
    <reaction evidence="16">
        <text>L-lysyl-L-lysine(out) = L-lysyl-L-lysine(in)</text>
        <dbReference type="Rhea" id="RHEA:79403"/>
        <dbReference type="ChEBI" id="CHEBI:229956"/>
    </reaction>
</comment>
<feature type="transmembrane region" description="Helical" evidence="25">
    <location>
        <begin position="352"/>
        <end position="371"/>
    </location>
</feature>
<evidence type="ECO:0000256" key="14">
    <source>
        <dbReference type="ARBA" id="ARBA00044898"/>
    </source>
</evidence>
<feature type="transmembrane region" description="Helical" evidence="25">
    <location>
        <begin position="83"/>
        <end position="105"/>
    </location>
</feature>
<dbReference type="Pfam" id="PF07690">
    <property type="entry name" value="MFS_1"/>
    <property type="match status" value="2"/>
</dbReference>
<keyword evidence="5 25" id="KW-1133">Transmembrane helix</keyword>
<comment type="catalytic activity">
    <reaction evidence="19">
        <text>L-alanyl-L-lysine(out) = L-alanyl-L-lysine(in)</text>
        <dbReference type="Rhea" id="RHEA:79415"/>
        <dbReference type="ChEBI" id="CHEBI:192470"/>
    </reaction>
</comment>
<evidence type="ECO:0000313" key="27">
    <source>
        <dbReference type="EMBL" id="MDT0619444.1"/>
    </source>
</evidence>
<evidence type="ECO:0000256" key="6">
    <source>
        <dbReference type="ARBA" id="ARBA00023136"/>
    </source>
</evidence>
<dbReference type="EMBL" id="JAVRHY010000014">
    <property type="protein sequence ID" value="MDT0619444.1"/>
    <property type="molecule type" value="Genomic_DNA"/>
</dbReference>
<comment type="catalytic activity">
    <reaction evidence="10">
        <text>L-alpha-aminoacyl-L-arginine(out) = L-alpha-aminoacyl-L-arginine(in)</text>
        <dbReference type="Rhea" id="RHEA:79367"/>
        <dbReference type="ChEBI" id="CHEBI:229968"/>
    </reaction>
</comment>
<evidence type="ECO:0000256" key="23">
    <source>
        <dbReference type="ARBA" id="ARBA00045709"/>
    </source>
</evidence>
<organism evidence="27 28">
    <name type="scientific">Spectribacter acetivorans</name>
    <dbReference type="NCBI Taxonomy" id="3075603"/>
    <lineage>
        <taxon>Bacteria</taxon>
        <taxon>Pseudomonadati</taxon>
        <taxon>Pseudomonadota</taxon>
        <taxon>Gammaproteobacteria</taxon>
        <taxon>Salinisphaerales</taxon>
        <taxon>Salinisphaeraceae</taxon>
        <taxon>Spectribacter</taxon>
    </lineage>
</organism>
<evidence type="ECO:0000256" key="19">
    <source>
        <dbReference type="ARBA" id="ARBA00044919"/>
    </source>
</evidence>
<proteinExistence type="inferred from homology"/>
<feature type="transmembrane region" description="Helical" evidence="25">
    <location>
        <begin position="12"/>
        <end position="33"/>
    </location>
</feature>
<evidence type="ECO:0000256" key="5">
    <source>
        <dbReference type="ARBA" id="ARBA00022989"/>
    </source>
</evidence>
<dbReference type="PANTHER" id="PTHR23512">
    <property type="entry name" value="MAJOR FACILITATOR SUPERFAMILY DOMAIN-CONTAINING PROTEIN 1"/>
    <property type="match status" value="1"/>
</dbReference>
<evidence type="ECO:0000256" key="22">
    <source>
        <dbReference type="ARBA" id="ARBA00045018"/>
    </source>
</evidence>
<evidence type="ECO:0000256" key="10">
    <source>
        <dbReference type="ARBA" id="ARBA00044881"/>
    </source>
</evidence>
<accession>A0ABU3BAF0</accession>
<feature type="transmembrane region" description="Helical" evidence="25">
    <location>
        <begin position="141"/>
        <end position="160"/>
    </location>
</feature>
<comment type="subunit">
    <text evidence="24">Homodimer. Interacts with lysosomal protein GLMP (via lumenal domain); the interaction starts while both proteins are still in the endoplasmic reticulum and is required for stabilization of MFSD1 in lysosomes but has no direct effect on its targeting to lysosomes or transporter activity.</text>
</comment>
<name>A0ABU3BAF0_9GAMM</name>
<dbReference type="InterPro" id="IPR036259">
    <property type="entry name" value="MFS_trans_sf"/>
</dbReference>
<comment type="catalytic activity">
    <reaction evidence="15">
        <text>L-arginyl-L-alpha-amino acid(out) = L-arginyl-L-alpha-amino acid(in)</text>
        <dbReference type="Rhea" id="RHEA:79371"/>
        <dbReference type="ChEBI" id="CHEBI:84315"/>
    </reaction>
</comment>
<evidence type="ECO:0000256" key="9">
    <source>
        <dbReference type="ARBA" id="ARBA00044878"/>
    </source>
</evidence>
<comment type="catalytic activity">
    <reaction evidence="20">
        <text>L-lysyl-glycine(out) = L-lysyl-glycine(in)</text>
        <dbReference type="Rhea" id="RHEA:79407"/>
        <dbReference type="ChEBI" id="CHEBI:191202"/>
    </reaction>
</comment>
<dbReference type="InterPro" id="IPR005829">
    <property type="entry name" value="Sugar_transporter_CS"/>
</dbReference>
<comment type="catalytic activity">
    <reaction evidence="12">
        <text>L-lysyl-L-alpha-amino acid(out) = L-lysyl-L-alpha-amino acid(in)</text>
        <dbReference type="Rhea" id="RHEA:79387"/>
        <dbReference type="ChEBI" id="CHEBI:229965"/>
    </reaction>
</comment>
<comment type="catalytic activity">
    <reaction evidence="9">
        <text>L-histidyl-glycine(out) = L-histidyl-glycine(in)</text>
        <dbReference type="Rhea" id="RHEA:79395"/>
        <dbReference type="ChEBI" id="CHEBI:229957"/>
    </reaction>
</comment>
<dbReference type="InterPro" id="IPR011701">
    <property type="entry name" value="MFS"/>
</dbReference>
<feature type="transmembrane region" description="Helical" evidence="25">
    <location>
        <begin position="293"/>
        <end position="313"/>
    </location>
</feature>
<dbReference type="RefSeq" id="WP_311659880.1">
    <property type="nucleotide sequence ID" value="NZ_JAVRHY010000014.1"/>
</dbReference>
<comment type="catalytic activity">
    <reaction evidence="8">
        <text>L-lysyl-L-alanine(out) = L-lysyl-L-alanine(in)</text>
        <dbReference type="Rhea" id="RHEA:79399"/>
        <dbReference type="ChEBI" id="CHEBI:229954"/>
    </reaction>
</comment>
<keyword evidence="7" id="KW-0458">Lysosome</keyword>
<comment type="similarity">
    <text evidence="2">Belongs to the major facilitator superfamily.</text>
</comment>
<keyword evidence="28" id="KW-1185">Reference proteome</keyword>
<evidence type="ECO:0000256" key="2">
    <source>
        <dbReference type="ARBA" id="ARBA00008335"/>
    </source>
</evidence>
<keyword evidence="4 25" id="KW-0812">Transmembrane</keyword>
<comment type="catalytic activity">
    <reaction evidence="18">
        <text>L-histidyl-L-alpha-amino acid(out) = L-histidyl-L-alpha-amino acid(in)</text>
        <dbReference type="Rhea" id="RHEA:79379"/>
        <dbReference type="ChEBI" id="CHEBI:229964"/>
    </reaction>
</comment>
<comment type="catalytic activity">
    <reaction evidence="13">
        <text>L-alpha-aminoacyl-L-lysine(out) = L-alpha-aminoacyl-L-lysine(in)</text>
        <dbReference type="Rhea" id="RHEA:79383"/>
        <dbReference type="ChEBI" id="CHEBI:229966"/>
    </reaction>
</comment>
<feature type="domain" description="Major facilitator superfamily (MFS) profile" evidence="26">
    <location>
        <begin position="15"/>
        <end position="415"/>
    </location>
</feature>
<evidence type="ECO:0000256" key="20">
    <source>
        <dbReference type="ARBA" id="ARBA00044924"/>
    </source>
</evidence>
<dbReference type="Proteomes" id="UP001259982">
    <property type="component" value="Unassembled WGS sequence"/>
</dbReference>
<evidence type="ECO:0000256" key="12">
    <source>
        <dbReference type="ARBA" id="ARBA00044891"/>
    </source>
</evidence>
<comment type="catalytic activity">
    <reaction evidence="11">
        <text>L-alpha-aminoacyl-L-histidine(out) = L-alpha-aminoacyl-L-histidine(in)</text>
        <dbReference type="Rhea" id="RHEA:79375"/>
        <dbReference type="ChEBI" id="CHEBI:229967"/>
    </reaction>
</comment>
<evidence type="ECO:0000256" key="8">
    <source>
        <dbReference type="ARBA" id="ARBA00044876"/>
    </source>
</evidence>
<evidence type="ECO:0000313" key="28">
    <source>
        <dbReference type="Proteomes" id="UP001259982"/>
    </source>
</evidence>
<evidence type="ECO:0000256" key="17">
    <source>
        <dbReference type="ARBA" id="ARBA00044903"/>
    </source>
</evidence>
<evidence type="ECO:0000256" key="25">
    <source>
        <dbReference type="SAM" id="Phobius"/>
    </source>
</evidence>
<evidence type="ECO:0000259" key="26">
    <source>
        <dbReference type="PROSITE" id="PS50850"/>
    </source>
</evidence>
<evidence type="ECO:0000256" key="3">
    <source>
        <dbReference type="ARBA" id="ARBA00022448"/>
    </source>
</evidence>
<evidence type="ECO:0000256" key="1">
    <source>
        <dbReference type="ARBA" id="ARBA00004155"/>
    </source>
</evidence>
<evidence type="ECO:0000256" key="7">
    <source>
        <dbReference type="ARBA" id="ARBA00023228"/>
    </source>
</evidence>
<feature type="transmembrane region" description="Helical" evidence="25">
    <location>
        <begin position="265"/>
        <end position="284"/>
    </location>
</feature>
<evidence type="ECO:0000256" key="11">
    <source>
        <dbReference type="ARBA" id="ARBA00044884"/>
    </source>
</evidence>
<reference evidence="27 28" key="1">
    <citation type="submission" date="2023-09" db="EMBL/GenBank/DDBJ databases">
        <authorList>
            <person name="Rey-Velasco X."/>
        </authorList>
    </citation>
    <scope>NUCLEOTIDE SEQUENCE [LARGE SCALE GENOMIC DNA]</scope>
    <source>
        <strain evidence="27 28">P385</strain>
    </source>
</reference>
<dbReference type="PANTHER" id="PTHR23512:SF3">
    <property type="entry name" value="MAJOR FACILITATOR SUPERFAMILY DOMAIN-CONTAINING PROTEIN 1"/>
    <property type="match status" value="1"/>
</dbReference>
<gene>
    <name evidence="27" type="ORF">RM531_13280</name>
</gene>
<evidence type="ECO:0000256" key="24">
    <source>
        <dbReference type="ARBA" id="ARBA00046376"/>
    </source>
</evidence>
<evidence type="ECO:0000256" key="18">
    <source>
        <dbReference type="ARBA" id="ARBA00044912"/>
    </source>
</evidence>
<evidence type="ECO:0000256" key="15">
    <source>
        <dbReference type="ARBA" id="ARBA00044899"/>
    </source>
</evidence>
<dbReference type="PROSITE" id="PS50850">
    <property type="entry name" value="MFS"/>
    <property type="match status" value="1"/>
</dbReference>
<sequence length="423" mass="45069">MTETLDPRQRRLRLIAFSLLASAFMVAFFHRVAPTVIVDQLRQDLNASAVALGWLGAVYFYVYTAMQIPAGIMADRYGPRLTVAGGCLVAAGGSLLFAAAGGLLAADAGRLLVGLGVSTAFVGLMKFNANWFDARQYARMAGVVILIGNAGAVLGVSPLARLLNWVDWREAFVGLALISLLLAVAIYLVVRDRPASATPDHGTTDATPREPWWSSLAAVAGNRALWPHFTGLFAVVGSFFAFSGLWAVPMFHDVFALDRTSASDYVTLSLVAFALGSFAAGWLSDRLGRRKPVIVAAAVLSLLTYLYTWLGPWGPGASAWWLFLAHGLCPAGMVVCYTAAKESVSFRHTGMAIALVNTGLFLGAAVLQPAFGWLLESQAVGDMLQHADYRRGLALLCVINLVGLAATLLGRETGGLGYRDDPA</sequence>
<evidence type="ECO:0000256" key="21">
    <source>
        <dbReference type="ARBA" id="ARBA00044985"/>
    </source>
</evidence>
<feature type="transmembrane region" description="Helical" evidence="25">
    <location>
        <begin position="172"/>
        <end position="190"/>
    </location>
</feature>
<keyword evidence="6 25" id="KW-0472">Membrane</keyword>
<dbReference type="SUPFAM" id="SSF103473">
    <property type="entry name" value="MFS general substrate transporter"/>
    <property type="match status" value="1"/>
</dbReference>
<feature type="transmembrane region" description="Helical" evidence="25">
    <location>
        <begin position="319"/>
        <end position="340"/>
    </location>
</feature>
<dbReference type="InterPro" id="IPR052187">
    <property type="entry name" value="MFSD1"/>
</dbReference>
<comment type="caution">
    <text evidence="27">The sequence shown here is derived from an EMBL/GenBank/DDBJ whole genome shotgun (WGS) entry which is preliminary data.</text>
</comment>
<protein>
    <recommendedName>
        <fullName evidence="21">Lysosomal dipeptide transporter MFSD1</fullName>
    </recommendedName>
    <alternativeName>
        <fullName evidence="22">Major facilitator superfamily domain-containing protein 1</fullName>
    </alternativeName>
</protein>